<accession>A0ABX7MBF1</accession>
<name>A0ABX7MBF1_9RHOO</name>
<sequence length="180" mass="20232">MRAIRCFLILLAVSLGLPLAANEGARALPEALRSQTSEWRPLGAGEMTWFGLRLYDAQLWTAGPSFRGASPYALALTYARDFSAERLVDTSVEEMRRLGMRDEATLERWRAELARVFPDVRKGDVIVGVHWPDRGAAFYHRGQLTGEVRDPAFARAFFGIWLDPRTRAPELRSRLLGSAL</sequence>
<gene>
    <name evidence="3" type="ORF">JY500_04845</name>
</gene>
<evidence type="ECO:0000259" key="2">
    <source>
        <dbReference type="Pfam" id="PF16036"/>
    </source>
</evidence>
<reference evidence="3 4" key="1">
    <citation type="submission" date="2021-02" db="EMBL/GenBank/DDBJ databases">
        <title>Niveibacterium changnyeongensis HC41.</title>
        <authorList>
            <person name="Kang M."/>
        </authorList>
    </citation>
    <scope>NUCLEOTIDE SEQUENCE [LARGE SCALE GENOMIC DNA]</scope>
    <source>
        <strain evidence="3 4">HC41</strain>
    </source>
</reference>
<proteinExistence type="predicted"/>
<feature type="domain" description="Chalcone isomerase" evidence="2">
    <location>
        <begin position="67"/>
        <end position="177"/>
    </location>
</feature>
<evidence type="ECO:0000256" key="1">
    <source>
        <dbReference type="SAM" id="SignalP"/>
    </source>
</evidence>
<keyword evidence="3" id="KW-0413">Isomerase</keyword>
<dbReference type="InterPro" id="IPR016087">
    <property type="entry name" value="Chalcone_isomerase"/>
</dbReference>
<evidence type="ECO:0000313" key="3">
    <source>
        <dbReference type="EMBL" id="QSI77974.1"/>
    </source>
</evidence>
<dbReference type="GO" id="GO:0016853">
    <property type="term" value="F:isomerase activity"/>
    <property type="evidence" value="ECO:0007669"/>
    <property type="project" value="UniProtKB-KW"/>
</dbReference>
<keyword evidence="4" id="KW-1185">Reference proteome</keyword>
<dbReference type="EMBL" id="CP071060">
    <property type="protein sequence ID" value="QSI77974.1"/>
    <property type="molecule type" value="Genomic_DNA"/>
</dbReference>
<dbReference type="RefSeq" id="WP_206255235.1">
    <property type="nucleotide sequence ID" value="NZ_CP071060.1"/>
</dbReference>
<dbReference type="Proteomes" id="UP000663570">
    <property type="component" value="Chromosome"/>
</dbReference>
<organism evidence="3 4">
    <name type="scientific">Niveibacterium microcysteis</name>
    <dbReference type="NCBI Taxonomy" id="2811415"/>
    <lineage>
        <taxon>Bacteria</taxon>
        <taxon>Pseudomonadati</taxon>
        <taxon>Pseudomonadota</taxon>
        <taxon>Betaproteobacteria</taxon>
        <taxon>Rhodocyclales</taxon>
        <taxon>Rhodocyclaceae</taxon>
        <taxon>Niveibacterium</taxon>
    </lineage>
</organism>
<protein>
    <submittedName>
        <fullName evidence="3">Chalcone isomerase family protein</fullName>
    </submittedName>
</protein>
<feature type="signal peptide" evidence="1">
    <location>
        <begin position="1"/>
        <end position="20"/>
    </location>
</feature>
<dbReference type="Pfam" id="PF16036">
    <property type="entry name" value="Chalcone_3"/>
    <property type="match status" value="1"/>
</dbReference>
<evidence type="ECO:0000313" key="4">
    <source>
        <dbReference type="Proteomes" id="UP000663570"/>
    </source>
</evidence>
<feature type="chain" id="PRO_5046956036" evidence="1">
    <location>
        <begin position="21"/>
        <end position="180"/>
    </location>
</feature>
<keyword evidence="1" id="KW-0732">Signal</keyword>